<comment type="caution">
    <text evidence="7">The sequence shown here is derived from an EMBL/GenBank/DDBJ whole genome shotgun (WGS) entry which is preliminary data.</text>
</comment>
<feature type="region of interest" description="Disordered" evidence="5">
    <location>
        <begin position="1149"/>
        <end position="1173"/>
    </location>
</feature>
<dbReference type="InterPro" id="IPR034732">
    <property type="entry name" value="EPHD"/>
</dbReference>
<feature type="region of interest" description="Disordered" evidence="5">
    <location>
        <begin position="955"/>
        <end position="1015"/>
    </location>
</feature>
<dbReference type="GO" id="GO:0008270">
    <property type="term" value="F:zinc ion binding"/>
    <property type="evidence" value="ECO:0007669"/>
    <property type="project" value="UniProtKB-KW"/>
</dbReference>
<dbReference type="EMBL" id="JAIWYP010000002">
    <property type="protein sequence ID" value="KAH3863655.1"/>
    <property type="molecule type" value="Genomic_DNA"/>
</dbReference>
<feature type="compositionally biased region" description="Basic and acidic residues" evidence="5">
    <location>
        <begin position="1159"/>
        <end position="1173"/>
    </location>
</feature>
<dbReference type="InterPro" id="IPR013083">
    <property type="entry name" value="Znf_RING/FYVE/PHD"/>
</dbReference>
<feature type="region of interest" description="Disordered" evidence="5">
    <location>
        <begin position="289"/>
        <end position="317"/>
    </location>
</feature>
<proteinExistence type="predicted"/>
<feature type="compositionally biased region" description="Polar residues" evidence="5">
    <location>
        <begin position="1053"/>
        <end position="1069"/>
    </location>
</feature>
<reference evidence="7" key="1">
    <citation type="journal article" date="2019" name="bioRxiv">
        <title>The Genome of the Zebra Mussel, Dreissena polymorpha: A Resource for Invasive Species Research.</title>
        <authorList>
            <person name="McCartney M.A."/>
            <person name="Auch B."/>
            <person name="Kono T."/>
            <person name="Mallez S."/>
            <person name="Zhang Y."/>
            <person name="Obille A."/>
            <person name="Becker A."/>
            <person name="Abrahante J.E."/>
            <person name="Garbe J."/>
            <person name="Badalamenti J.P."/>
            <person name="Herman A."/>
            <person name="Mangelson H."/>
            <person name="Liachko I."/>
            <person name="Sullivan S."/>
            <person name="Sone E.D."/>
            <person name="Koren S."/>
            <person name="Silverstein K.A.T."/>
            <person name="Beckman K.B."/>
            <person name="Gohl D.M."/>
        </authorList>
    </citation>
    <scope>NUCLEOTIDE SEQUENCE</scope>
    <source>
        <strain evidence="7">Duluth1</strain>
        <tissue evidence="7">Whole animal</tissue>
    </source>
</reference>
<dbReference type="Pfam" id="PF13771">
    <property type="entry name" value="zf-HC5HC2H"/>
    <property type="match status" value="1"/>
</dbReference>
<feature type="compositionally biased region" description="Basic and acidic residues" evidence="5">
    <location>
        <begin position="669"/>
        <end position="695"/>
    </location>
</feature>
<feature type="region of interest" description="Disordered" evidence="5">
    <location>
        <begin position="1033"/>
        <end position="1107"/>
    </location>
</feature>
<feature type="domain" description="PHD-type" evidence="6">
    <location>
        <begin position="1417"/>
        <end position="1522"/>
    </location>
</feature>
<dbReference type="PANTHER" id="PTHR14955:SF4">
    <property type="entry name" value="PHD-TYPE DOMAIN-CONTAINING PROTEIN"/>
    <property type="match status" value="1"/>
</dbReference>
<evidence type="ECO:0000256" key="2">
    <source>
        <dbReference type="ARBA" id="ARBA00022723"/>
    </source>
</evidence>
<reference evidence="7" key="2">
    <citation type="submission" date="2020-11" db="EMBL/GenBank/DDBJ databases">
        <authorList>
            <person name="McCartney M.A."/>
            <person name="Auch B."/>
            <person name="Kono T."/>
            <person name="Mallez S."/>
            <person name="Becker A."/>
            <person name="Gohl D.M."/>
            <person name="Silverstein K.A.T."/>
            <person name="Koren S."/>
            <person name="Bechman K.B."/>
            <person name="Herman A."/>
            <person name="Abrahante J.E."/>
            <person name="Garbe J."/>
        </authorList>
    </citation>
    <scope>NUCLEOTIDE SEQUENCE</scope>
    <source>
        <strain evidence="7">Duluth1</strain>
        <tissue evidence="7">Whole animal</tissue>
    </source>
</reference>
<evidence type="ECO:0000313" key="7">
    <source>
        <dbReference type="EMBL" id="KAH3863655.1"/>
    </source>
</evidence>
<feature type="compositionally biased region" description="Low complexity" evidence="5">
    <location>
        <begin position="773"/>
        <end position="786"/>
    </location>
</feature>
<keyword evidence="1" id="KW-0597">Phosphoprotein</keyword>
<evidence type="ECO:0000256" key="5">
    <source>
        <dbReference type="SAM" id="MobiDB-lite"/>
    </source>
</evidence>
<feature type="compositionally biased region" description="Polar residues" evidence="5">
    <location>
        <begin position="993"/>
        <end position="1002"/>
    </location>
</feature>
<dbReference type="GO" id="GO:0005634">
    <property type="term" value="C:nucleus"/>
    <property type="evidence" value="ECO:0007669"/>
    <property type="project" value="TreeGrafter"/>
</dbReference>
<gene>
    <name evidence="7" type="ORF">DPMN_026644</name>
</gene>
<feature type="region of interest" description="Disordered" evidence="5">
    <location>
        <begin position="760"/>
        <end position="794"/>
    </location>
</feature>
<feature type="compositionally biased region" description="Polar residues" evidence="5">
    <location>
        <begin position="293"/>
        <end position="317"/>
    </location>
</feature>
<organism evidence="7 8">
    <name type="scientific">Dreissena polymorpha</name>
    <name type="common">Zebra mussel</name>
    <name type="synonym">Mytilus polymorpha</name>
    <dbReference type="NCBI Taxonomy" id="45954"/>
    <lineage>
        <taxon>Eukaryota</taxon>
        <taxon>Metazoa</taxon>
        <taxon>Spiralia</taxon>
        <taxon>Lophotrochozoa</taxon>
        <taxon>Mollusca</taxon>
        <taxon>Bivalvia</taxon>
        <taxon>Autobranchia</taxon>
        <taxon>Heteroconchia</taxon>
        <taxon>Euheterodonta</taxon>
        <taxon>Imparidentia</taxon>
        <taxon>Neoheterodontei</taxon>
        <taxon>Myida</taxon>
        <taxon>Dreissenoidea</taxon>
        <taxon>Dreissenidae</taxon>
        <taxon>Dreissena</taxon>
    </lineage>
</organism>
<dbReference type="PANTHER" id="PTHR14955">
    <property type="entry name" value="RETINOIC ACID INDUCED 1/TRANSCRIPTION FACTOR 20"/>
    <property type="match status" value="1"/>
</dbReference>
<evidence type="ECO:0000256" key="1">
    <source>
        <dbReference type="ARBA" id="ARBA00022553"/>
    </source>
</evidence>
<dbReference type="SMART" id="SM00249">
    <property type="entry name" value="PHD"/>
    <property type="match status" value="1"/>
</dbReference>
<feature type="compositionally biased region" description="Basic residues" evidence="5">
    <location>
        <begin position="1242"/>
        <end position="1258"/>
    </location>
</feature>
<evidence type="ECO:0000256" key="4">
    <source>
        <dbReference type="ARBA" id="ARBA00022833"/>
    </source>
</evidence>
<feature type="region of interest" description="Disordered" evidence="5">
    <location>
        <begin position="1402"/>
        <end position="1431"/>
    </location>
</feature>
<dbReference type="GO" id="GO:0006357">
    <property type="term" value="P:regulation of transcription by RNA polymerase II"/>
    <property type="evidence" value="ECO:0007669"/>
    <property type="project" value="TreeGrafter"/>
</dbReference>
<dbReference type="Proteomes" id="UP000828390">
    <property type="component" value="Unassembled WGS sequence"/>
</dbReference>
<keyword evidence="8" id="KW-1185">Reference proteome</keyword>
<dbReference type="PROSITE" id="PS51805">
    <property type="entry name" value="EPHD"/>
    <property type="match status" value="1"/>
</dbReference>
<feature type="region of interest" description="Disordered" evidence="5">
    <location>
        <begin position="659"/>
        <end position="711"/>
    </location>
</feature>
<evidence type="ECO:0000313" key="8">
    <source>
        <dbReference type="Proteomes" id="UP000828390"/>
    </source>
</evidence>
<dbReference type="InterPro" id="IPR001965">
    <property type="entry name" value="Znf_PHD"/>
</dbReference>
<dbReference type="OrthoDB" id="10029243at2759"/>
<keyword evidence="4" id="KW-0862">Zinc</keyword>
<feature type="compositionally biased region" description="Low complexity" evidence="5">
    <location>
        <begin position="699"/>
        <end position="711"/>
    </location>
</feature>
<accession>A0A9D4RET0</accession>
<feature type="compositionally biased region" description="Polar residues" evidence="5">
    <location>
        <begin position="345"/>
        <end position="373"/>
    </location>
</feature>
<protein>
    <recommendedName>
        <fullName evidence="6">PHD-type domain-containing protein</fullName>
    </recommendedName>
</protein>
<dbReference type="InterPro" id="IPR052440">
    <property type="entry name" value="Trans_Reg/Chrom_Remod"/>
</dbReference>
<feature type="compositionally biased region" description="Basic and acidic residues" evidence="5">
    <location>
        <begin position="1003"/>
        <end position="1015"/>
    </location>
</feature>
<feature type="compositionally biased region" description="Basic and acidic residues" evidence="5">
    <location>
        <begin position="971"/>
        <end position="992"/>
    </location>
</feature>
<evidence type="ECO:0000259" key="6">
    <source>
        <dbReference type="PROSITE" id="PS51805"/>
    </source>
</evidence>
<feature type="region of interest" description="Disordered" evidence="5">
    <location>
        <begin position="345"/>
        <end position="376"/>
    </location>
</feature>
<dbReference type="CDD" id="cd15668">
    <property type="entry name" value="ePHD_RAI1_like"/>
    <property type="match status" value="1"/>
</dbReference>
<sequence length="1537" mass="170750">MPGPVERWLDSFMCSQFANVFELHGFRTIESVCYLQGIHLQSMQIPPKFWDVILRNVHGLKLSYGESNQYILSKTQLTNPEESFHQRYEMMHPNMDRQHNMMDSVPCSTGFTGSFNYRTTSTETSPFHKSSNIQHDVITSDFSKYPYQHGMQETNTSQVGKATTMPTSQNYNLHGNVAGSNSLSHPAMRQSHPHLRNAGQNPQDVANNILQMANSSYPTNNTVQVPLSQNRTSPYHRQSQFGIQHLNSFLQHEGEFNQSQFPMQGMASHIQHQRQEYGASPVSPASANMIASPHSQHSGSFSHAGSSPCQMNSPGGASVRSSASDYVADQWCSPIHQPMMDSPMSQQHMAQQHQPNYSMSSPSLQVSAQSPQHHSPHGRMAYYHQFQYSSPTSSQCSQLSPGVTRNSPSCQNNSPGISTMYAAINRQSYSSPSPQKPFSGTLSHQSTGQVVHSAAHRVALSSSNPDDPLVSLQRLCQMSSTEVLAPQTIITHTSASPNCSKFVRSHSKKGMKTDFYESDPGKDVLECVKPCDPLLNKSISDSKDFAKTTSKTETADNELNISRKRVSDTTDTCCQPKKMMLKRAAFDNPEVPEKADMSQEVDNSLSSVNLLANHESTIRESTHSILQDLNTDNSIEHVNDSQYSVNRLEICVRDQTFSMNSSDTSGSHITEKSKHGNETVDDYKDNLSSSKKDSVNEESTVSGNSTSDGSSGNIVTSICLEHCKKEKSNIDLVQSNIAKMCKNVPVNIMELKNTIGKIQSLQQTEKSSRMRVGSAGSPSDTSGTSDYDGDDLHNGEQRFSDLDDTCMVDGLASSNSCDSEDVVDAVVISKWTDKTNCSVATRRKVDTDSLSGLHFSNRNHSRGLSRVSLDFCQGDSDVDSLAYPSPEGCDTVDGPIGVDNENGTMSVVSCGRVRSRKTPVKYKDTSFFQGDFVFVEEEEEYLPKNQTKKRLIKTSIPMDVNHNTKKNGHFAKKDNKCENNVKSPEKKADASNKSKQTRSPSKQKAEKNLRDTLNRLTKETVKQYCKVKKIKIPKKEKDDRSESESEKEEEKCSQQARNKTPVLTQSSFSKARGSPVKNEVVTRKASRTSKSPSLDDANKTNIVNGVANEKTATPAKVTIAVPSKVSETPLRKNSISKVTPKEDEKIIIEITSDSSDENTESKTGKDTNNSDDRLKAKCEPDIICVESEINSESNDFKFSLVEDDIIYNLDDQKLDVDEIGKIEDTSETKNCVLKSEFPKHVTSKQSKKKSKSVKANKRKAFEEDDPDFEMGPKKKAFKSITANEKEIKKKKDTRDKWANFKGPKVVFEGEKETPDRCFVVNDPFDEIEAKGSNRSKLITQNVTRIEISNLPSDKSVLAPSSDNLQSEQWVCALCGKHSSYKFLGDLFGPYTVETMSTDLLDLSPQMNSSKKRRVEDQPGTGKKRGQRSCSVSMDTSEWKEVWVHESCSIYSDGVFLIGNKIYGLQEAVRIASQTPCSVCGENGAMIGCLNKGCQQKYHHVCAQETDCFLDEENFSLLCPKHKVKKLKQLEAMSTSLD</sequence>
<evidence type="ECO:0000256" key="3">
    <source>
        <dbReference type="ARBA" id="ARBA00022771"/>
    </source>
</evidence>
<keyword evidence="2" id="KW-0479">Metal-binding</keyword>
<feature type="compositionally biased region" description="Basic and acidic residues" evidence="5">
    <location>
        <begin position="1033"/>
        <end position="1052"/>
    </location>
</feature>
<keyword evidence="3" id="KW-0863">Zinc-finger</keyword>
<feature type="region of interest" description="Disordered" evidence="5">
    <location>
        <begin position="1242"/>
        <end position="1268"/>
    </location>
</feature>
<name>A0A9D4RET0_DREPO</name>
<feature type="compositionally biased region" description="Polar residues" evidence="5">
    <location>
        <begin position="659"/>
        <end position="668"/>
    </location>
</feature>
<dbReference type="Gene3D" id="3.30.40.10">
    <property type="entry name" value="Zinc/RING finger domain, C3HC4 (zinc finger)"/>
    <property type="match status" value="1"/>
</dbReference>